<feature type="compositionally biased region" description="Polar residues" evidence="12">
    <location>
        <begin position="1303"/>
        <end position="1313"/>
    </location>
</feature>
<dbReference type="STRING" id="45354.A0A1L0B874"/>
<keyword evidence="2" id="KW-0813">Transport</keyword>
<dbReference type="OrthoDB" id="1029639at2759"/>
<evidence type="ECO:0000256" key="11">
    <source>
        <dbReference type="SAM" id="Coils"/>
    </source>
</evidence>
<feature type="domain" description="C2" evidence="14">
    <location>
        <begin position="523"/>
        <end position="635"/>
    </location>
</feature>
<evidence type="ECO:0000259" key="14">
    <source>
        <dbReference type="PROSITE" id="PS50004"/>
    </source>
</evidence>
<dbReference type="Proteomes" id="UP000182334">
    <property type="component" value="Chromosome I"/>
</dbReference>
<evidence type="ECO:0000256" key="5">
    <source>
        <dbReference type="ARBA" id="ARBA00022737"/>
    </source>
</evidence>
<feature type="region of interest" description="Disordered" evidence="12">
    <location>
        <begin position="1"/>
        <end position="64"/>
    </location>
</feature>
<evidence type="ECO:0000313" key="16">
    <source>
        <dbReference type="EMBL" id="SGZ47408.1"/>
    </source>
</evidence>
<feature type="region of interest" description="Disordered" evidence="12">
    <location>
        <begin position="1181"/>
        <end position="1317"/>
    </location>
</feature>
<evidence type="ECO:0000256" key="13">
    <source>
        <dbReference type="SAM" id="Phobius"/>
    </source>
</evidence>
<feature type="domain" description="C2" evidence="14">
    <location>
        <begin position="1302"/>
        <end position="1418"/>
    </location>
</feature>
<dbReference type="PANTHER" id="PTHR46980:SF1">
    <property type="entry name" value="TRICALBIN-3"/>
    <property type="match status" value="1"/>
</dbReference>
<dbReference type="InterPro" id="IPR056910">
    <property type="entry name" value="TCB1-3_C2"/>
</dbReference>
<dbReference type="GO" id="GO:0008289">
    <property type="term" value="F:lipid binding"/>
    <property type="evidence" value="ECO:0007669"/>
    <property type="project" value="UniProtKB-KW"/>
</dbReference>
<dbReference type="PROSITE" id="PS50004">
    <property type="entry name" value="C2"/>
    <property type="match status" value="5"/>
</dbReference>
<dbReference type="GO" id="GO:0006869">
    <property type="term" value="P:lipid transport"/>
    <property type="evidence" value="ECO:0007669"/>
    <property type="project" value="UniProtKB-KW"/>
</dbReference>
<dbReference type="EMBL" id="LT635756">
    <property type="protein sequence ID" value="SGZ47408.1"/>
    <property type="molecule type" value="Genomic_DNA"/>
</dbReference>
<keyword evidence="5" id="KW-0677">Repeat</keyword>
<dbReference type="GO" id="GO:0005789">
    <property type="term" value="C:endoplasmic reticulum membrane"/>
    <property type="evidence" value="ECO:0007669"/>
    <property type="project" value="UniProtKB-SubCell"/>
</dbReference>
<dbReference type="Pfam" id="PF25669">
    <property type="entry name" value="SMP_MUG190-like"/>
    <property type="match status" value="1"/>
</dbReference>
<dbReference type="CDD" id="cd04052">
    <property type="entry name" value="C2B_Tricalbin-like"/>
    <property type="match status" value="1"/>
</dbReference>
<name>A0A1L0B874_9ASCO</name>
<reference evidence="16 17" key="1">
    <citation type="submission" date="2016-10" db="EMBL/GenBank/DDBJ databases">
        <authorList>
            <person name="de Groot N.N."/>
        </authorList>
    </citation>
    <scope>NUCLEOTIDE SEQUENCE [LARGE SCALE GENOMIC DNA]</scope>
    <source>
        <strain evidence="16 17">CBS 141442</strain>
    </source>
</reference>
<evidence type="ECO:0000256" key="9">
    <source>
        <dbReference type="ARBA" id="ARBA00023121"/>
    </source>
</evidence>
<dbReference type="SMART" id="SM00239">
    <property type="entry name" value="C2"/>
    <property type="match status" value="5"/>
</dbReference>
<keyword evidence="9" id="KW-0446">Lipid-binding</keyword>
<feature type="domain" description="C2" evidence="14">
    <location>
        <begin position="987"/>
        <end position="1105"/>
    </location>
</feature>
<feature type="compositionally biased region" description="Low complexity" evidence="12">
    <location>
        <begin position="1189"/>
        <end position="1209"/>
    </location>
</feature>
<dbReference type="GO" id="GO:0061817">
    <property type="term" value="P:endoplasmic reticulum-plasma membrane tethering"/>
    <property type="evidence" value="ECO:0007669"/>
    <property type="project" value="InterPro"/>
</dbReference>
<evidence type="ECO:0000256" key="2">
    <source>
        <dbReference type="ARBA" id="ARBA00022448"/>
    </source>
</evidence>
<feature type="domain" description="C2" evidence="14">
    <location>
        <begin position="659"/>
        <end position="775"/>
    </location>
</feature>
<dbReference type="InterPro" id="IPR037765">
    <property type="entry name" value="C2B_Tricalbin"/>
</dbReference>
<feature type="compositionally biased region" description="Polar residues" evidence="12">
    <location>
        <begin position="1218"/>
        <end position="1240"/>
    </location>
</feature>
<dbReference type="InterPro" id="IPR017147">
    <property type="entry name" value="Tricalbin"/>
</dbReference>
<keyword evidence="11" id="KW-0175">Coiled coil</keyword>
<dbReference type="CDD" id="cd21678">
    <property type="entry name" value="SMP_TCB"/>
    <property type="match status" value="1"/>
</dbReference>
<feature type="transmembrane region" description="Helical" evidence="13">
    <location>
        <begin position="105"/>
        <end position="122"/>
    </location>
</feature>
<dbReference type="Pfam" id="PF00168">
    <property type="entry name" value="C2"/>
    <property type="match status" value="5"/>
</dbReference>
<dbReference type="PRINTS" id="PR00360">
    <property type="entry name" value="C2DOMAIN"/>
</dbReference>
<sequence length="1434" mass="159809">MTEQKHPADPLSHGPGATKSEVEQANKEKRSKQTEISAPVDGSNNEGFKAQPPSEKPKRNSSARPTFAWKNIGAWDIPETHDKAEELKRLKATEAYVVDHLYGDWFWNTVLPIGVCFFAYFFARIGFSFLWLPVVLLSASSVYRAEFRRFNRDVRDDMSRINAANRLEEDVETMEWLNSFLAKFWVIYMPALSEMVMFQANEVLKDSAPGFGIEKLSLDEFTLGSKAPRVDSIKSYTRKGNDHIEMDWAFSFTPNDTDDMTKNEIKKKINPKVALGVTVGKAFISKSLPILVEDMSFTGRMNIKLKLNDTFPHVKMVSIQFLEAPVIDYSLKPVGGDTFGLDIMTFIPGLSSFVNGLIHSNLRPMLYAPNSLDIDVEEIMSQQSNDSIGVLAVTIKRVTNLKCATEVKDNQFNPYVQIGLANNSDVKERTKVKKNTTDPVFLETKYILVNNLETNQLLFNVFHMIPDKMDDLALGITQIQMVDLLQKEVQNDMTKNILESGKVVGKIEYDLKWYPALKNQVLEDGTKEENIDSEVGIMKLSVYGAQDLDISESAIGILNPYAEVYVNNKLIKTSRKLRRTNEPDFGVSFESLVTQQSQTQIQVLVKDSAEDAIVGRLDANLQDIIFESSRGQQWISAPPVRPNGTPAKFRIGAKWKALGMDDEEIEIRANAPIGGLRLHVRAASGLINLESVGDVDPYVRVVQNGRMKAKTAIIANTSNPIYNDVFYLPVTNEHQHVLLDILDAEAEGKDRPLGSCAITVKDFLKKNREGYYLGYDGSEEIIEQPVLYNGKSYGNMTYSVSFIPNIPVYTHIQLDNLEEYLEIKKKEELEEKERAEKEEKLYKENPSQYEWVEMQDDIIGEPPKVEMPLETAIKYRAGDIAVHILKGQFNKPDYFVHILFDENAYPSGVSSKCETRFLTTPMLAEAFMRDLPNSKTVFRIARKADVQDQKEVVVEKIFDTIELLKKSFGKPYTVSLDRKNTLTFRMEFFPSAVKLAPLDTVLDVGHVKLDILSAENLPSVDSNGKSDPLVVVKLNGVEIYKTDKKRRTLDPIWNEAIDFPMLSRSRDVLLLEVYDWDLTHDDELLGRANVDISNIAPNQSSQFQVDLDTQGILKLRATFQPEFIRPVLSKSNALPIDMHDIAGAPLKVVGGVAGATGSVVNTGVGAAADGLTKSANLFKKGFKSKRKPNGSSEEGSHNGSNGSKNGNGASHEDEAGDTTMTSDLRSNYSHQTGTTSNSYPSRKGKVKSSSSKEDDKGQGAPSPEEQIENNRPPSIKNAIPNLDPDLLPPPQRPEGRGHRRGVSETSDISTINSGMFGPDGIPGRVNIVSATGFKGPIEIKTTLSTSSKSKDIHKTRLVKAHGGKYEWNETFVFKAPSEGVLLFLVREHHTFGRNQTIGSAEVSLADYVNSDGVIPLHIGGGELNVSLRYVSTQL</sequence>
<dbReference type="CDD" id="cd04044">
    <property type="entry name" value="C2A_Tricalbin-like"/>
    <property type="match status" value="1"/>
</dbReference>
<dbReference type="InterPro" id="IPR035892">
    <property type="entry name" value="C2_domain_sf"/>
</dbReference>
<accession>A0A1L0B874</accession>
<dbReference type="CDD" id="cd04045">
    <property type="entry name" value="C2C_Tricalbin-like"/>
    <property type="match status" value="1"/>
</dbReference>
<keyword evidence="6" id="KW-0256">Endoplasmic reticulum</keyword>
<comment type="subcellular location">
    <subcellularLocation>
        <location evidence="1">Endoplasmic reticulum membrane</location>
    </subcellularLocation>
</comment>
<dbReference type="PIRSF" id="PIRSF037232">
    <property type="entry name" value="Tricalbin"/>
    <property type="match status" value="1"/>
</dbReference>
<dbReference type="InterPro" id="IPR037761">
    <property type="entry name" value="C2A_Tricalbin"/>
</dbReference>
<evidence type="ECO:0000256" key="12">
    <source>
        <dbReference type="SAM" id="MobiDB-lite"/>
    </source>
</evidence>
<dbReference type="InterPro" id="IPR000008">
    <property type="entry name" value="C2_dom"/>
</dbReference>
<feature type="compositionally biased region" description="Basic and acidic residues" evidence="12">
    <location>
        <begin position="20"/>
        <end position="33"/>
    </location>
</feature>
<keyword evidence="17" id="KW-1185">Reference proteome</keyword>
<evidence type="ECO:0000256" key="7">
    <source>
        <dbReference type="ARBA" id="ARBA00022989"/>
    </source>
</evidence>
<evidence type="ECO:0000256" key="3">
    <source>
        <dbReference type="ARBA" id="ARBA00022553"/>
    </source>
</evidence>
<feature type="domain" description="SMP-LTD" evidence="15">
    <location>
        <begin position="170"/>
        <end position="377"/>
    </location>
</feature>
<keyword evidence="8" id="KW-0445">Lipid transport</keyword>
<keyword evidence="7 13" id="KW-1133">Transmembrane helix</keyword>
<gene>
    <name evidence="16" type="ORF">SAMEA4029010_CIC11G00000000855</name>
</gene>
<proteinExistence type="predicted"/>
<evidence type="ECO:0000259" key="15">
    <source>
        <dbReference type="PROSITE" id="PS51847"/>
    </source>
</evidence>
<evidence type="ECO:0000256" key="4">
    <source>
        <dbReference type="ARBA" id="ARBA00022692"/>
    </source>
</evidence>
<dbReference type="InterPro" id="IPR052455">
    <property type="entry name" value="Tricalbin_domain"/>
</dbReference>
<dbReference type="GO" id="GO:0071944">
    <property type="term" value="C:cell periphery"/>
    <property type="evidence" value="ECO:0007669"/>
    <property type="project" value="UniProtKB-ARBA"/>
</dbReference>
<evidence type="ECO:0000256" key="8">
    <source>
        <dbReference type="ARBA" id="ARBA00023055"/>
    </source>
</evidence>
<evidence type="ECO:0000256" key="1">
    <source>
        <dbReference type="ARBA" id="ARBA00004586"/>
    </source>
</evidence>
<keyword evidence="10 13" id="KW-0472">Membrane</keyword>
<dbReference type="SUPFAM" id="SSF49562">
    <property type="entry name" value="C2 domain (Calcium/lipid-binding domain, CaLB)"/>
    <property type="match status" value="5"/>
</dbReference>
<organism evidence="16 17">
    <name type="scientific">Sungouiella intermedia</name>
    <dbReference type="NCBI Taxonomy" id="45354"/>
    <lineage>
        <taxon>Eukaryota</taxon>
        <taxon>Fungi</taxon>
        <taxon>Dikarya</taxon>
        <taxon>Ascomycota</taxon>
        <taxon>Saccharomycotina</taxon>
        <taxon>Pichiomycetes</taxon>
        <taxon>Metschnikowiaceae</taxon>
        <taxon>Sungouiella</taxon>
    </lineage>
</organism>
<evidence type="ECO:0000256" key="6">
    <source>
        <dbReference type="ARBA" id="ARBA00022824"/>
    </source>
</evidence>
<dbReference type="Pfam" id="PF24920">
    <property type="entry name" value="C2_TCB1"/>
    <property type="match status" value="1"/>
</dbReference>
<feature type="coiled-coil region" evidence="11">
    <location>
        <begin position="814"/>
        <end position="845"/>
    </location>
</feature>
<dbReference type="PROSITE" id="PS51847">
    <property type="entry name" value="SMP"/>
    <property type="match status" value="1"/>
</dbReference>
<evidence type="ECO:0000313" key="17">
    <source>
        <dbReference type="Proteomes" id="UP000182334"/>
    </source>
</evidence>
<dbReference type="PANTHER" id="PTHR46980">
    <property type="entry name" value="TRICALBIN-1-RELATED"/>
    <property type="match status" value="1"/>
</dbReference>
<dbReference type="InterPro" id="IPR037756">
    <property type="entry name" value="C2D_Tricalbin"/>
</dbReference>
<protein>
    <submittedName>
        <fullName evidence="16">CIC11C00000000855</fullName>
    </submittedName>
</protein>
<keyword evidence="4 13" id="KW-0812">Transmembrane</keyword>
<evidence type="ECO:0000256" key="10">
    <source>
        <dbReference type="ARBA" id="ARBA00023136"/>
    </source>
</evidence>
<dbReference type="InterPro" id="IPR037762">
    <property type="entry name" value="C2C_Tricalbin"/>
</dbReference>
<keyword evidence="3" id="KW-0597">Phosphoprotein</keyword>
<dbReference type="InterPro" id="IPR031468">
    <property type="entry name" value="SMP_LBD"/>
</dbReference>
<dbReference type="CDD" id="cd04040">
    <property type="entry name" value="C2D_Tricalbin-like"/>
    <property type="match status" value="1"/>
</dbReference>
<dbReference type="Gene3D" id="2.60.40.150">
    <property type="entry name" value="C2 domain"/>
    <property type="match status" value="5"/>
</dbReference>
<feature type="domain" description="C2" evidence="14">
    <location>
        <begin position="368"/>
        <end position="494"/>
    </location>
</feature>